<dbReference type="Proteomes" id="UP001169006">
    <property type="component" value="Unassembled WGS sequence"/>
</dbReference>
<feature type="transmembrane region" description="Helical" evidence="1">
    <location>
        <begin position="49"/>
        <end position="76"/>
    </location>
</feature>
<organism evidence="2 3">
    <name type="scientific">Rhizobium oryzicola</name>
    <dbReference type="NCBI Taxonomy" id="1232668"/>
    <lineage>
        <taxon>Bacteria</taxon>
        <taxon>Pseudomonadati</taxon>
        <taxon>Pseudomonadota</taxon>
        <taxon>Alphaproteobacteria</taxon>
        <taxon>Hyphomicrobiales</taxon>
        <taxon>Rhizobiaceae</taxon>
        <taxon>Rhizobium/Agrobacterium group</taxon>
        <taxon>Rhizobium</taxon>
    </lineage>
</organism>
<accession>A0ABT8SQC8</accession>
<keyword evidence="1" id="KW-0812">Transmembrane</keyword>
<name>A0ABT8SQC8_9HYPH</name>
<reference evidence="2" key="1">
    <citation type="journal article" date="2015" name="Int. J. Syst. Evol. Microbiol.">
        <title>Rhizobium oryzicola sp. nov., potential plant-growth-promoting endophytic bacteria isolated from rice roots.</title>
        <authorList>
            <person name="Zhang X.X."/>
            <person name="Gao J.S."/>
            <person name="Cao Y.H."/>
            <person name="Sheirdil R.A."/>
            <person name="Wang X.C."/>
            <person name="Zhang L."/>
        </authorList>
    </citation>
    <scope>NUCLEOTIDE SEQUENCE</scope>
    <source>
        <strain evidence="2">05753</strain>
    </source>
</reference>
<evidence type="ECO:0000313" key="2">
    <source>
        <dbReference type="EMBL" id="MDO1580626.1"/>
    </source>
</evidence>
<sequence length="138" mass="14372">MANPTDNRSLSELVTGLLGDISGLFRKEVALAKAEASEKMSHALGGVEILGAGLVFAIGAIGVLLAAVVNSLSAFLVARGFAEHNADAISSVVVGVIVALVAWAMISRGLSMLRGNNLTLDRTTTSLRRDAQILKERT</sequence>
<feature type="transmembrane region" description="Helical" evidence="1">
    <location>
        <begin position="88"/>
        <end position="106"/>
    </location>
</feature>
<proteinExistence type="predicted"/>
<dbReference type="RefSeq" id="WP_302074788.1">
    <property type="nucleotide sequence ID" value="NZ_JAUKWQ010000001.1"/>
</dbReference>
<evidence type="ECO:0000313" key="3">
    <source>
        <dbReference type="Proteomes" id="UP001169006"/>
    </source>
</evidence>
<dbReference type="InterPro" id="IPR009937">
    <property type="entry name" value="Phage_holin_3_6"/>
</dbReference>
<keyword evidence="1" id="KW-1133">Transmembrane helix</keyword>
<protein>
    <submittedName>
        <fullName evidence="2">Phage holin family protein</fullName>
    </submittedName>
</protein>
<gene>
    <name evidence="2" type="ORF">Q2T52_00810</name>
</gene>
<keyword evidence="3" id="KW-1185">Reference proteome</keyword>
<keyword evidence="1" id="KW-0472">Membrane</keyword>
<dbReference type="Pfam" id="PF07332">
    <property type="entry name" value="Phage_holin_3_6"/>
    <property type="match status" value="1"/>
</dbReference>
<dbReference type="EMBL" id="JAUKWQ010000001">
    <property type="protein sequence ID" value="MDO1580626.1"/>
    <property type="molecule type" value="Genomic_DNA"/>
</dbReference>
<reference evidence="2" key="2">
    <citation type="submission" date="2023-07" db="EMBL/GenBank/DDBJ databases">
        <authorList>
            <person name="Sun H."/>
        </authorList>
    </citation>
    <scope>NUCLEOTIDE SEQUENCE</scope>
    <source>
        <strain evidence="2">05753</strain>
    </source>
</reference>
<evidence type="ECO:0000256" key="1">
    <source>
        <dbReference type="SAM" id="Phobius"/>
    </source>
</evidence>
<comment type="caution">
    <text evidence="2">The sequence shown here is derived from an EMBL/GenBank/DDBJ whole genome shotgun (WGS) entry which is preliminary data.</text>
</comment>